<dbReference type="InterPro" id="IPR002711">
    <property type="entry name" value="HNH"/>
</dbReference>
<protein>
    <recommendedName>
        <fullName evidence="1">HNH domain-containing protein</fullName>
    </recommendedName>
</protein>
<dbReference type="GO" id="GO:0003676">
    <property type="term" value="F:nucleic acid binding"/>
    <property type="evidence" value="ECO:0007669"/>
    <property type="project" value="InterPro"/>
</dbReference>
<evidence type="ECO:0000313" key="2">
    <source>
        <dbReference type="EMBL" id="QHT05956.1"/>
    </source>
</evidence>
<dbReference type="EMBL" id="MN739461">
    <property type="protein sequence ID" value="QHT05956.1"/>
    <property type="molecule type" value="Genomic_DNA"/>
</dbReference>
<dbReference type="AlphaFoldDB" id="A0A6C0CME7"/>
<feature type="domain" description="HNH" evidence="1">
    <location>
        <begin position="58"/>
        <end position="88"/>
    </location>
</feature>
<dbReference type="GO" id="GO:0008270">
    <property type="term" value="F:zinc ion binding"/>
    <property type="evidence" value="ECO:0007669"/>
    <property type="project" value="InterPro"/>
</dbReference>
<reference evidence="2" key="1">
    <citation type="journal article" date="2020" name="Nature">
        <title>Giant virus diversity and host interactions through global metagenomics.</title>
        <authorList>
            <person name="Schulz F."/>
            <person name="Roux S."/>
            <person name="Paez-Espino D."/>
            <person name="Jungbluth S."/>
            <person name="Walsh D.A."/>
            <person name="Denef V.J."/>
            <person name="McMahon K.D."/>
            <person name="Konstantinidis K.T."/>
            <person name="Eloe-Fadrosh E.A."/>
            <person name="Kyrpides N.C."/>
            <person name="Woyke T."/>
        </authorList>
    </citation>
    <scope>NUCLEOTIDE SEQUENCE</scope>
    <source>
        <strain evidence="2">GVMAG-M-3300021425-14</strain>
    </source>
</reference>
<sequence>MIRKQIFTYAKRYKTTNKRKRKQIPKAIREQVWIQNFGNVFEHKCYIPWCDNKINVFTYQVGHNIPVSKGGDDKLNNLKPICMSCNLSMSNVYTIDQWSKLIK</sequence>
<organism evidence="2">
    <name type="scientific">viral metagenome</name>
    <dbReference type="NCBI Taxonomy" id="1070528"/>
    <lineage>
        <taxon>unclassified sequences</taxon>
        <taxon>metagenomes</taxon>
        <taxon>organismal metagenomes</taxon>
    </lineage>
</organism>
<accession>A0A6C0CME7</accession>
<name>A0A6C0CME7_9ZZZZ</name>
<dbReference type="CDD" id="cd00085">
    <property type="entry name" value="HNHc"/>
    <property type="match status" value="1"/>
</dbReference>
<evidence type="ECO:0000259" key="1">
    <source>
        <dbReference type="Pfam" id="PF01844"/>
    </source>
</evidence>
<proteinExistence type="predicted"/>
<dbReference type="GO" id="GO:0004519">
    <property type="term" value="F:endonuclease activity"/>
    <property type="evidence" value="ECO:0007669"/>
    <property type="project" value="InterPro"/>
</dbReference>
<dbReference type="Gene3D" id="1.10.30.50">
    <property type="match status" value="1"/>
</dbReference>
<dbReference type="Pfam" id="PF01844">
    <property type="entry name" value="HNH"/>
    <property type="match status" value="1"/>
</dbReference>
<dbReference type="InterPro" id="IPR003615">
    <property type="entry name" value="HNH_nuc"/>
</dbReference>